<keyword evidence="9" id="KW-0804">Transcription</keyword>
<evidence type="ECO:0000256" key="10">
    <source>
        <dbReference type="ARBA" id="ARBA00023242"/>
    </source>
</evidence>
<reference evidence="17 18" key="1">
    <citation type="submission" date="2018-04" db="EMBL/GenBank/DDBJ databases">
        <authorList>
            <person name="Zhang X."/>
            <person name="Yuan J."/>
            <person name="Li F."/>
            <person name="Xiang J."/>
        </authorList>
    </citation>
    <scope>NUCLEOTIDE SEQUENCE [LARGE SCALE GENOMIC DNA]</scope>
    <source>
        <tissue evidence="17">Muscle</tissue>
    </source>
</reference>
<dbReference type="InterPro" id="IPR028941">
    <property type="entry name" value="WHIM2_dom"/>
</dbReference>
<feature type="compositionally biased region" description="Polar residues" evidence="14">
    <location>
        <begin position="1"/>
        <end position="15"/>
    </location>
</feature>
<dbReference type="InterPro" id="IPR011011">
    <property type="entry name" value="Znf_FYVE_PHD"/>
</dbReference>
<dbReference type="PANTHER" id="PTHR45915">
    <property type="entry name" value="TRANSCRIPTION INTERMEDIARY FACTOR"/>
    <property type="match status" value="1"/>
</dbReference>
<evidence type="ECO:0000256" key="14">
    <source>
        <dbReference type="SAM" id="MobiDB-lite"/>
    </source>
</evidence>
<feature type="domain" description="Bromo" evidence="15">
    <location>
        <begin position="857"/>
        <end position="927"/>
    </location>
</feature>
<dbReference type="SUPFAM" id="SSF57903">
    <property type="entry name" value="FYVE/PHD zinc finger"/>
    <property type="match status" value="2"/>
</dbReference>
<dbReference type="CDD" id="cd15545">
    <property type="entry name" value="PHD_BAZ2A_like"/>
    <property type="match status" value="1"/>
</dbReference>
<keyword evidence="6" id="KW-0805">Transcription regulation</keyword>
<dbReference type="PRINTS" id="PR00503">
    <property type="entry name" value="BROMODOMAIN"/>
</dbReference>
<dbReference type="InterPro" id="IPR037374">
    <property type="entry name" value="BAZ2A/B_Bromo"/>
</dbReference>
<feature type="domain" description="PHD-type" evidence="16">
    <location>
        <begin position="680"/>
        <end position="730"/>
    </location>
</feature>
<dbReference type="Pfam" id="PF00628">
    <property type="entry name" value="PHD"/>
    <property type="match status" value="2"/>
</dbReference>
<dbReference type="InterPro" id="IPR036427">
    <property type="entry name" value="Bromodomain-like_sf"/>
</dbReference>
<dbReference type="SMART" id="SM00297">
    <property type="entry name" value="BROMO"/>
    <property type="match status" value="1"/>
</dbReference>
<comment type="caution">
    <text evidence="17">The sequence shown here is derived from an EMBL/GenBank/DDBJ whole genome shotgun (WGS) entry which is preliminary data.</text>
</comment>
<keyword evidence="4 12" id="KW-0863">Zinc-finger</keyword>
<feature type="compositionally biased region" description="Low complexity" evidence="14">
    <location>
        <begin position="381"/>
        <end position="395"/>
    </location>
</feature>
<keyword evidence="10" id="KW-0539">Nucleus</keyword>
<comment type="similarity">
    <text evidence="2">Belongs to the WAL family.</text>
</comment>
<evidence type="ECO:0000259" key="16">
    <source>
        <dbReference type="PROSITE" id="PS50016"/>
    </source>
</evidence>
<evidence type="ECO:0000256" key="12">
    <source>
        <dbReference type="PROSITE-ProRule" id="PRU00146"/>
    </source>
</evidence>
<evidence type="ECO:0000256" key="7">
    <source>
        <dbReference type="ARBA" id="ARBA00023054"/>
    </source>
</evidence>
<feature type="compositionally biased region" description="Polar residues" evidence="14">
    <location>
        <begin position="799"/>
        <end position="814"/>
    </location>
</feature>
<sequence length="948" mass="105182">MTVPSSTLPHAQSPSRGIEPPHAPSPRNPHQFEDDKHLNADDASKTLELLQRQMNQVRQELFDTAQQVRGFNCGQDRFQRTMWVLPHAGGPFLEGLSSCDYTGREHFPVTVPPAGGKVGYTLEEITEKLKEDQIKKEKIKEERKSEVKEEPVVKEEQMEVVKTESEVKKEAGEEVCVGNVEKEEVDVKPPLNGQVKEEDDFEVPDIPKRTEKCKEEIEKLEETKTDNLNGVNESKANGNTTSEVYSSLINAGLNPYMVNGLKEGNPSGSSEGIDQNLLATGLGLVPGQYLRPEHVAQREKLSFSLLPRIPCDVSSLEALPANQTPQATPRGSPREASPFSRYSGPQSPAVGVSQNSGSTPGPQNTPLGPNTPGVPSTPLAVSTPGTVTTPGSVSTPSCMNATQGSVCSTPGTLSNSTVSGTPVSSSMPGSVQCLSHRELLERLHQSAEALPVPDEYKTGWWHVTDVEQLREMIGALNERGVRERELKRFIEKNFSIVKNALAKIDPETVTLEPDAEEDEKVFFDEYGTPVADEPAHWSPEISLKVDLLVLDTVYAMEEKITNASMQNKSWRLGENGEKHMGEFRASCLSPVDESDARLNPIHVGRERLLALEEGIERRYLKPPLGIPVNPKNETTSESKESPKGLQVWREAVAKSETAAQLAMCTYMLETAVAWDKSIMKAYCQFCHSGDHEEKLLLCDGCDKGYHTHCFKPPMNNIPEGDWYCYECVNKFSDSSQRHCLVCGGTEGRTLVHCSVCPRAYHTTCITPNLSKVPRNKWVCPACTSKSPRGRRGRAKKVSESNTQGAANNSTTPLDVSQDGIDEAQPSTPVSSSKKERANKKKEQRDLQACKSIVQELEGHEDAWPFLLPVNTRQFPTYKKIIKKPMDLSVIKKKLEDNLYKSREDYCEDLRLMFNNCETFNEDDSPVGKAGHNLRSFFETKWNEHFPPT</sequence>
<feature type="region of interest" description="Disordered" evidence="14">
    <location>
        <begin position="784"/>
        <end position="845"/>
    </location>
</feature>
<dbReference type="InterPro" id="IPR019787">
    <property type="entry name" value="Znf_PHD-finger"/>
</dbReference>
<evidence type="ECO:0000256" key="4">
    <source>
        <dbReference type="ARBA" id="ARBA00022771"/>
    </source>
</evidence>
<gene>
    <name evidence="17" type="ORF">C7M84_020189</name>
</gene>
<evidence type="ECO:0000256" key="13">
    <source>
        <dbReference type="SAM" id="Coils"/>
    </source>
</evidence>
<dbReference type="FunFam" id="3.30.40.10:FF:000199">
    <property type="entry name" value="Bromodomain adjacent to zinc finger domain 2B"/>
    <property type="match status" value="1"/>
</dbReference>
<dbReference type="PROSITE" id="PS50016">
    <property type="entry name" value="ZF_PHD_2"/>
    <property type="match status" value="2"/>
</dbReference>
<feature type="coiled-coil region" evidence="13">
    <location>
        <begin position="40"/>
        <end position="67"/>
    </location>
</feature>
<dbReference type="InterPro" id="IPR001487">
    <property type="entry name" value="Bromodomain"/>
</dbReference>
<dbReference type="PROSITE" id="PS01359">
    <property type="entry name" value="ZF_PHD_1"/>
    <property type="match status" value="1"/>
</dbReference>
<evidence type="ECO:0000256" key="11">
    <source>
        <dbReference type="PROSITE-ProRule" id="PRU00035"/>
    </source>
</evidence>
<name>A0A423SCT4_PENVA</name>
<dbReference type="Pfam" id="PF15613">
    <property type="entry name" value="WSD"/>
    <property type="match status" value="1"/>
</dbReference>
<evidence type="ECO:0000313" key="17">
    <source>
        <dbReference type="EMBL" id="ROT61984.1"/>
    </source>
</evidence>
<keyword evidence="3" id="KW-0479">Metal-binding</keyword>
<evidence type="ECO:0000256" key="3">
    <source>
        <dbReference type="ARBA" id="ARBA00022723"/>
    </source>
</evidence>
<dbReference type="GO" id="GO:0008270">
    <property type="term" value="F:zinc ion binding"/>
    <property type="evidence" value="ECO:0007669"/>
    <property type="project" value="UniProtKB-KW"/>
</dbReference>
<dbReference type="PROSITE" id="PS00633">
    <property type="entry name" value="BROMODOMAIN_1"/>
    <property type="match status" value="1"/>
</dbReference>
<dbReference type="Gene3D" id="1.20.920.10">
    <property type="entry name" value="Bromodomain-like"/>
    <property type="match status" value="1"/>
</dbReference>
<dbReference type="InterPro" id="IPR013083">
    <property type="entry name" value="Znf_RING/FYVE/PHD"/>
</dbReference>
<keyword evidence="5" id="KW-0862">Zinc</keyword>
<dbReference type="AlphaFoldDB" id="A0A423SCT4"/>
<dbReference type="SMART" id="SM00249">
    <property type="entry name" value="PHD"/>
    <property type="match status" value="2"/>
</dbReference>
<dbReference type="SUPFAM" id="SSF47370">
    <property type="entry name" value="Bromodomain"/>
    <property type="match status" value="1"/>
</dbReference>
<feature type="region of interest" description="Disordered" evidence="14">
    <location>
        <begin position="319"/>
        <end position="395"/>
    </location>
</feature>
<dbReference type="CDD" id="cd05503">
    <property type="entry name" value="Bromo_BAZ2A_B_like"/>
    <property type="match status" value="1"/>
</dbReference>
<evidence type="ECO:0000256" key="2">
    <source>
        <dbReference type="ARBA" id="ARBA00007444"/>
    </source>
</evidence>
<evidence type="ECO:0000259" key="15">
    <source>
        <dbReference type="PROSITE" id="PS50014"/>
    </source>
</evidence>
<accession>A0A423SCT4</accession>
<keyword evidence="7 13" id="KW-0175">Coiled coil</keyword>
<dbReference type="InterPro" id="IPR019786">
    <property type="entry name" value="Zinc_finger_PHD-type_CS"/>
</dbReference>
<dbReference type="Pfam" id="PF00439">
    <property type="entry name" value="Bromodomain"/>
    <property type="match status" value="1"/>
</dbReference>
<feature type="compositionally biased region" description="Polar residues" evidence="14">
    <location>
        <begin position="352"/>
        <end position="368"/>
    </location>
</feature>
<dbReference type="EMBL" id="QCYY01003887">
    <property type="protein sequence ID" value="ROT61984.1"/>
    <property type="molecule type" value="Genomic_DNA"/>
</dbReference>
<organism evidence="17 18">
    <name type="scientific">Penaeus vannamei</name>
    <name type="common">Whiteleg shrimp</name>
    <name type="synonym">Litopenaeus vannamei</name>
    <dbReference type="NCBI Taxonomy" id="6689"/>
    <lineage>
        <taxon>Eukaryota</taxon>
        <taxon>Metazoa</taxon>
        <taxon>Ecdysozoa</taxon>
        <taxon>Arthropoda</taxon>
        <taxon>Crustacea</taxon>
        <taxon>Multicrustacea</taxon>
        <taxon>Malacostraca</taxon>
        <taxon>Eumalacostraca</taxon>
        <taxon>Eucarida</taxon>
        <taxon>Decapoda</taxon>
        <taxon>Dendrobranchiata</taxon>
        <taxon>Penaeoidea</taxon>
        <taxon>Penaeidae</taxon>
        <taxon>Penaeus</taxon>
    </lineage>
</organism>
<evidence type="ECO:0000256" key="5">
    <source>
        <dbReference type="ARBA" id="ARBA00022833"/>
    </source>
</evidence>
<evidence type="ECO:0000256" key="8">
    <source>
        <dbReference type="ARBA" id="ARBA00023117"/>
    </source>
</evidence>
<proteinExistence type="inferred from homology"/>
<keyword evidence="18" id="KW-1185">Reference proteome</keyword>
<feature type="coiled-coil region" evidence="13">
    <location>
        <begin position="122"/>
        <end position="149"/>
    </location>
</feature>
<reference evidence="17 18" key="2">
    <citation type="submission" date="2019-01" db="EMBL/GenBank/DDBJ databases">
        <title>The decoding of complex shrimp genome reveals the adaptation for benthos swimmer, frequently molting mechanism and breeding impact on genome.</title>
        <authorList>
            <person name="Sun Y."/>
            <person name="Gao Y."/>
            <person name="Yu Y."/>
        </authorList>
    </citation>
    <scope>NUCLEOTIDE SEQUENCE [LARGE SCALE GENOMIC DNA]</scope>
    <source>
        <tissue evidence="17">Muscle</tissue>
    </source>
</reference>
<comment type="subcellular location">
    <subcellularLocation>
        <location evidence="1">Nucleus</location>
    </subcellularLocation>
</comment>
<dbReference type="PANTHER" id="PTHR45915:SF2">
    <property type="entry name" value="TOUTATIS, ISOFORM E"/>
    <property type="match status" value="1"/>
</dbReference>
<protein>
    <submittedName>
        <fullName evidence="17">Putative bromodomain adjacent to zinc finger domain protein 2B-like isoform X8</fullName>
    </submittedName>
</protein>
<dbReference type="Proteomes" id="UP000283509">
    <property type="component" value="Unassembled WGS sequence"/>
</dbReference>
<dbReference type="InterPro" id="IPR001965">
    <property type="entry name" value="Znf_PHD"/>
</dbReference>
<keyword evidence="8 11" id="KW-0103">Bromodomain</keyword>
<feature type="region of interest" description="Disordered" evidence="14">
    <location>
        <begin position="1"/>
        <end position="36"/>
    </location>
</feature>
<dbReference type="InterPro" id="IPR018359">
    <property type="entry name" value="Bromodomain_CS"/>
</dbReference>
<feature type="compositionally biased region" description="Basic and acidic residues" evidence="14">
    <location>
        <begin position="832"/>
        <end position="845"/>
    </location>
</feature>
<dbReference type="GO" id="GO:0000785">
    <property type="term" value="C:chromatin"/>
    <property type="evidence" value="ECO:0007669"/>
    <property type="project" value="TreeGrafter"/>
</dbReference>
<evidence type="ECO:0000256" key="6">
    <source>
        <dbReference type="ARBA" id="ARBA00023015"/>
    </source>
</evidence>
<dbReference type="STRING" id="6689.A0A423SCT4"/>
<dbReference type="PROSITE" id="PS50014">
    <property type="entry name" value="BROMODOMAIN_2"/>
    <property type="match status" value="1"/>
</dbReference>
<evidence type="ECO:0000256" key="1">
    <source>
        <dbReference type="ARBA" id="ARBA00004123"/>
    </source>
</evidence>
<evidence type="ECO:0000256" key="9">
    <source>
        <dbReference type="ARBA" id="ARBA00023163"/>
    </source>
</evidence>
<dbReference type="OrthoDB" id="784962at2759"/>
<evidence type="ECO:0000313" key="18">
    <source>
        <dbReference type="Proteomes" id="UP000283509"/>
    </source>
</evidence>
<dbReference type="GO" id="GO:0005634">
    <property type="term" value="C:nucleus"/>
    <property type="evidence" value="ECO:0007669"/>
    <property type="project" value="UniProtKB-SubCell"/>
</dbReference>
<feature type="domain" description="PHD-type" evidence="16">
    <location>
        <begin position="736"/>
        <end position="785"/>
    </location>
</feature>
<dbReference type="Gene3D" id="3.30.40.10">
    <property type="entry name" value="Zinc/RING finger domain, C3HC4 (zinc finger)"/>
    <property type="match status" value="2"/>
</dbReference>